<sequence>MVLARVDVGNTIYMDQLPSLGRRIDSLVYIMFLSTSGPKQINRDGYTFGLASFKALSAEIKLLVNHDSKTFQQQLASLGVLYTHYALPKVPIYYNFN</sequence>
<evidence type="ECO:0000313" key="1">
    <source>
        <dbReference type="EMBL" id="ADD93387.1"/>
    </source>
</evidence>
<organism evidence="1">
    <name type="scientific">uncultured marine bacterium MedDCM-OCT-S01-C266</name>
    <dbReference type="NCBI Taxonomy" id="743047"/>
    <lineage>
        <taxon>Bacteria</taxon>
        <taxon>environmental samples</taxon>
    </lineage>
</organism>
<proteinExistence type="predicted"/>
<dbReference type="EMBL" id="GU942980">
    <property type="protein sequence ID" value="ADD93387.1"/>
    <property type="molecule type" value="Genomic_DNA"/>
</dbReference>
<accession>D6PCD6</accession>
<name>D6PCD6_9BACT</name>
<reference evidence="1" key="1">
    <citation type="journal article" date="2010" name="ISME J.">
        <title>Metagenome of the Mediterranean deep chlorophyll maximum studied by direct and fosmid library 454 pyrosequencing.</title>
        <authorList>
            <person name="Ghai R."/>
            <person name="Martin-Cuadrado A.B."/>
            <person name="Molto A.G."/>
            <person name="Heredia I.G."/>
            <person name="Cabrera R."/>
            <person name="Martin J."/>
            <person name="Verdu M."/>
            <person name="Deschamps P."/>
            <person name="Moreira D."/>
            <person name="Lopez-Garcia P."/>
            <person name="Mira A."/>
            <person name="Rodriguez-Valera F."/>
        </authorList>
    </citation>
    <scope>NUCLEOTIDE SEQUENCE</scope>
</reference>
<dbReference type="AlphaFoldDB" id="D6PCD6"/>
<protein>
    <submittedName>
        <fullName evidence="1">Uncharacterized protein</fullName>
    </submittedName>
</protein>